<keyword evidence="2" id="KW-1185">Reference proteome</keyword>
<evidence type="ECO:0000313" key="1">
    <source>
        <dbReference type="EMBL" id="GBG72795.1"/>
    </source>
</evidence>
<dbReference type="EMBL" id="BFEA01000172">
    <property type="protein sequence ID" value="GBG72795.1"/>
    <property type="molecule type" value="Genomic_DNA"/>
</dbReference>
<accession>A0A388KRU5</accession>
<sequence>MSSLGQARPSWQNASDCVSAGLWAGATSAAPNILVAYSSILSRNSLTTRTIAAPTSIQSIADTLTYFSTVAKTQGLYISIVFASPQCLLLSLSAGLSSANEKILTKVHSVRNFNFYLTSSLVASGGGGGAGCLCIVQAALVLPPGCPCLSAAADDRLQPPLRPRCPYLEHGRLQCEDFYLSYSSAAAAPGPAACVLAVRLAAAKMPAAVPVAGVELVVVDNTAVVATASACVGGAVVVVSSAVGAAVDGTARVGFATECGTALRTLSVAWPVVAGAGGPVVLFGAALGFALGASIAAVAVGLAPAVPAVVAHFAMLDVAAQSAACVTAVGQEGALPIVVVGHPVVAAVGVIGERHRPTVVHQSCSGPREAPGTTVVVVVAVAATIGRWHPVAVYPPCFCLREPAVYGCDCSRGGGRTSGTAVGHGFVIGVPGGRSGSVAGACANAPCPTAAPPLPVEGVLDQGALVG</sequence>
<dbReference type="Proteomes" id="UP000265515">
    <property type="component" value="Unassembled WGS sequence"/>
</dbReference>
<gene>
    <name evidence="1" type="ORF">CBR_g12363</name>
</gene>
<proteinExistence type="predicted"/>
<reference evidence="1 2" key="1">
    <citation type="journal article" date="2018" name="Cell">
        <title>The Chara Genome: Secondary Complexity and Implications for Plant Terrestrialization.</title>
        <authorList>
            <person name="Nishiyama T."/>
            <person name="Sakayama H."/>
            <person name="Vries J.D."/>
            <person name="Buschmann H."/>
            <person name="Saint-Marcoux D."/>
            <person name="Ullrich K.K."/>
            <person name="Haas F.B."/>
            <person name="Vanderstraeten L."/>
            <person name="Becker D."/>
            <person name="Lang D."/>
            <person name="Vosolsobe S."/>
            <person name="Rombauts S."/>
            <person name="Wilhelmsson P.K.I."/>
            <person name="Janitza P."/>
            <person name="Kern R."/>
            <person name="Heyl A."/>
            <person name="Rumpler F."/>
            <person name="Villalobos L.I.A.C."/>
            <person name="Clay J.M."/>
            <person name="Skokan R."/>
            <person name="Toyoda A."/>
            <person name="Suzuki Y."/>
            <person name="Kagoshima H."/>
            <person name="Schijlen E."/>
            <person name="Tajeshwar N."/>
            <person name="Catarino B."/>
            <person name="Hetherington A.J."/>
            <person name="Saltykova A."/>
            <person name="Bonnot C."/>
            <person name="Breuninger H."/>
            <person name="Symeonidi A."/>
            <person name="Radhakrishnan G.V."/>
            <person name="Van Nieuwerburgh F."/>
            <person name="Deforce D."/>
            <person name="Chang C."/>
            <person name="Karol K.G."/>
            <person name="Hedrich R."/>
            <person name="Ulvskov P."/>
            <person name="Glockner G."/>
            <person name="Delwiche C.F."/>
            <person name="Petrasek J."/>
            <person name="Van de Peer Y."/>
            <person name="Friml J."/>
            <person name="Beilby M."/>
            <person name="Dolan L."/>
            <person name="Kohara Y."/>
            <person name="Sugano S."/>
            <person name="Fujiyama A."/>
            <person name="Delaux P.-M."/>
            <person name="Quint M."/>
            <person name="TheiBen G."/>
            <person name="Hagemann M."/>
            <person name="Harholt J."/>
            <person name="Dunand C."/>
            <person name="Zachgo S."/>
            <person name="Langdale J."/>
            <person name="Maumus F."/>
            <person name="Straeten D.V.D."/>
            <person name="Gould S.B."/>
            <person name="Rensing S.A."/>
        </authorList>
    </citation>
    <scope>NUCLEOTIDE SEQUENCE [LARGE SCALE GENOMIC DNA]</scope>
    <source>
        <strain evidence="1 2">S276</strain>
    </source>
</reference>
<dbReference type="AlphaFoldDB" id="A0A388KRU5"/>
<protein>
    <submittedName>
        <fullName evidence="1">Uncharacterized protein</fullName>
    </submittedName>
</protein>
<name>A0A388KRU5_CHABU</name>
<organism evidence="1 2">
    <name type="scientific">Chara braunii</name>
    <name type="common">Braun's stonewort</name>
    <dbReference type="NCBI Taxonomy" id="69332"/>
    <lineage>
        <taxon>Eukaryota</taxon>
        <taxon>Viridiplantae</taxon>
        <taxon>Streptophyta</taxon>
        <taxon>Charophyceae</taxon>
        <taxon>Charales</taxon>
        <taxon>Characeae</taxon>
        <taxon>Chara</taxon>
    </lineage>
</organism>
<comment type="caution">
    <text evidence="1">The sequence shown here is derived from an EMBL/GenBank/DDBJ whole genome shotgun (WGS) entry which is preliminary data.</text>
</comment>
<dbReference type="Gramene" id="GBG72795">
    <property type="protein sequence ID" value="GBG72795"/>
    <property type="gene ID" value="CBR_g12363"/>
</dbReference>
<evidence type="ECO:0000313" key="2">
    <source>
        <dbReference type="Proteomes" id="UP000265515"/>
    </source>
</evidence>